<feature type="domain" description="Amidase" evidence="1">
    <location>
        <begin position="35"/>
        <end position="483"/>
    </location>
</feature>
<dbReference type="SUPFAM" id="SSF75304">
    <property type="entry name" value="Amidase signature (AS) enzymes"/>
    <property type="match status" value="1"/>
</dbReference>
<gene>
    <name evidence="2" type="ORF">KCG34_22940</name>
</gene>
<protein>
    <submittedName>
        <fullName evidence="2">Amidase</fullName>
        <ecNumber evidence="2">3.5.1.4</ecNumber>
    </submittedName>
</protein>
<accession>A0A975G5E6</accession>
<dbReference type="PANTHER" id="PTHR42678:SF34">
    <property type="entry name" value="OS04G0183300 PROTEIN"/>
    <property type="match status" value="1"/>
</dbReference>
<dbReference type="NCBIfam" id="NF006006">
    <property type="entry name" value="PRK08137.1"/>
    <property type="match status" value="1"/>
</dbReference>
<dbReference type="EC" id="3.5.1.4" evidence="2"/>
<dbReference type="InterPro" id="IPR036928">
    <property type="entry name" value="AS_sf"/>
</dbReference>
<dbReference type="Pfam" id="PF01425">
    <property type="entry name" value="Amidase"/>
    <property type="match status" value="1"/>
</dbReference>
<dbReference type="InterPro" id="IPR023631">
    <property type="entry name" value="Amidase_dom"/>
</dbReference>
<proteinExistence type="predicted"/>
<organism evidence="2 3">
    <name type="scientific">Phenylobacterium montanum</name>
    <dbReference type="NCBI Taxonomy" id="2823693"/>
    <lineage>
        <taxon>Bacteria</taxon>
        <taxon>Pseudomonadati</taxon>
        <taxon>Pseudomonadota</taxon>
        <taxon>Alphaproteobacteria</taxon>
        <taxon>Caulobacterales</taxon>
        <taxon>Caulobacteraceae</taxon>
        <taxon>Phenylobacterium</taxon>
    </lineage>
</organism>
<dbReference type="Gene3D" id="3.90.1300.10">
    <property type="entry name" value="Amidase signature (AS) domain"/>
    <property type="match status" value="1"/>
</dbReference>
<sequence length="519" mass="53638">MLAAVVAGAPYPAAEKSIAQIEADLAAGRTTCVAVVQAYLDRIRDLDRQGPALHSIIALNPHVMADARAADAARARGEHLGPLAGVPIILKDNIDSDDDTATTAGSLALRDNVTHRDAPLVRRLTDAGALILGKANLSEWANIRSDHSISGWSAVGGLVRNPYALDRNACGSSAGTGAAVAASLVAAGVGTETNGSITCPSSLTGLVGLKPTVGLVSRTYVVPISHTQDTAGPMTRSVADAALLLTAMAGSDPKDPATAEADRHRTDYVAALAGASLKGKRLGVVRVTDGMPPAETALFETTLKKLAEAGAVLVDVTDVHRDPSLGDAELTVLLTELKVDLNAYLASTSPSVKTRTLQDVIAFNAATPRELAIFGQETFEAAEQTKGLDDPAYLAAREKALRLTRQEGIDAILAKHDLDAIVAPSFGPAWRTDVVTGDHDAGGVGSYAAIAGYPHLTVPMGQVMGLPVGFSFIGPAWSEAKLLALGAAFEALVQGRRAPTFAPSVESRDDVAAALEPSK</sequence>
<dbReference type="PANTHER" id="PTHR42678">
    <property type="entry name" value="AMIDASE"/>
    <property type="match status" value="1"/>
</dbReference>
<evidence type="ECO:0000313" key="2">
    <source>
        <dbReference type="EMBL" id="QUD90894.1"/>
    </source>
</evidence>
<dbReference type="AlphaFoldDB" id="A0A975G5E6"/>
<reference evidence="2" key="1">
    <citation type="submission" date="2021-04" db="EMBL/GenBank/DDBJ databases">
        <title>The complete genome sequence of Caulobacter sp. S6.</title>
        <authorList>
            <person name="Tang Y."/>
            <person name="Ouyang W."/>
            <person name="Liu Q."/>
            <person name="Huang B."/>
            <person name="Guo Z."/>
            <person name="Lei P."/>
        </authorList>
    </citation>
    <scope>NUCLEOTIDE SEQUENCE</scope>
    <source>
        <strain evidence="2">S6</strain>
    </source>
</reference>
<name>A0A975G5E6_9CAUL</name>
<dbReference type="Proteomes" id="UP000676409">
    <property type="component" value="Chromosome"/>
</dbReference>
<dbReference type="KEGG" id="caul:KCG34_22940"/>
<evidence type="ECO:0000313" key="3">
    <source>
        <dbReference type="Proteomes" id="UP000676409"/>
    </source>
</evidence>
<dbReference type="GO" id="GO:0004040">
    <property type="term" value="F:amidase activity"/>
    <property type="evidence" value="ECO:0007669"/>
    <property type="project" value="UniProtKB-EC"/>
</dbReference>
<evidence type="ECO:0000259" key="1">
    <source>
        <dbReference type="Pfam" id="PF01425"/>
    </source>
</evidence>
<keyword evidence="3" id="KW-1185">Reference proteome</keyword>
<dbReference type="EMBL" id="CP073078">
    <property type="protein sequence ID" value="QUD90894.1"/>
    <property type="molecule type" value="Genomic_DNA"/>
</dbReference>
<keyword evidence="2" id="KW-0378">Hydrolase</keyword>